<evidence type="ECO:0000313" key="1">
    <source>
        <dbReference type="EMBL" id="MCK6257846.1"/>
    </source>
</evidence>
<name>A0A9X2BDP2_9BACL</name>
<organism evidence="1 2">
    <name type="scientific">Fictibacillus marinisediminis</name>
    <dbReference type="NCBI Taxonomy" id="2878389"/>
    <lineage>
        <taxon>Bacteria</taxon>
        <taxon>Bacillati</taxon>
        <taxon>Bacillota</taxon>
        <taxon>Bacilli</taxon>
        <taxon>Bacillales</taxon>
        <taxon>Fictibacillaceae</taxon>
        <taxon>Fictibacillus</taxon>
    </lineage>
</organism>
<reference evidence="1" key="1">
    <citation type="submission" date="2021-09" db="EMBL/GenBank/DDBJ databases">
        <title>Genome analysis of Fictibacillus sp. KIGAM418 isolated from marine sediment.</title>
        <authorList>
            <person name="Seo M.-J."/>
            <person name="Cho E.-S."/>
            <person name="Hwang C.Y."/>
        </authorList>
    </citation>
    <scope>NUCLEOTIDE SEQUENCE</scope>
    <source>
        <strain evidence="1">KIGAM418</strain>
    </source>
</reference>
<proteinExistence type="predicted"/>
<gene>
    <name evidence="1" type="ORF">LCY76_14780</name>
</gene>
<dbReference type="Pfam" id="PF09501">
    <property type="entry name" value="Bac_small_YrzI"/>
    <property type="match status" value="1"/>
</dbReference>
<comment type="caution">
    <text evidence="1">The sequence shown here is derived from an EMBL/GenBank/DDBJ whole genome shotgun (WGS) entry which is preliminary data.</text>
</comment>
<dbReference type="InterPro" id="IPR012655">
    <property type="entry name" value="YrzI"/>
</dbReference>
<dbReference type="AlphaFoldDB" id="A0A9X2BDP2"/>
<accession>A0A9X2BDP2</accession>
<dbReference type="Proteomes" id="UP001139011">
    <property type="component" value="Unassembled WGS sequence"/>
</dbReference>
<sequence>MFTLNLFFATITISLNKNEMTYKEYVHQQYVNDLFDAAHAKAIDANYIR</sequence>
<protein>
    <submittedName>
        <fullName evidence="1">YrzI family small protein</fullName>
    </submittedName>
</protein>
<keyword evidence="2" id="KW-1185">Reference proteome</keyword>
<evidence type="ECO:0000313" key="2">
    <source>
        <dbReference type="Proteomes" id="UP001139011"/>
    </source>
</evidence>
<dbReference type="EMBL" id="JAIWJX010000002">
    <property type="protein sequence ID" value="MCK6257846.1"/>
    <property type="molecule type" value="Genomic_DNA"/>
</dbReference>
<dbReference type="RefSeq" id="WP_248253246.1">
    <property type="nucleotide sequence ID" value="NZ_JAIWJX010000002.1"/>
</dbReference>